<proteinExistence type="predicted"/>
<accession>A0A8X8G9I5</accession>
<organism evidence="2 3">
    <name type="scientific">Acidithiobacillus ferridurans</name>
    <dbReference type="NCBI Taxonomy" id="1232575"/>
    <lineage>
        <taxon>Bacteria</taxon>
        <taxon>Pseudomonadati</taxon>
        <taxon>Pseudomonadota</taxon>
        <taxon>Acidithiobacillia</taxon>
        <taxon>Acidithiobacillales</taxon>
        <taxon>Acidithiobacillaceae</taxon>
        <taxon>Acidithiobacillus</taxon>
    </lineage>
</organism>
<feature type="compositionally biased region" description="Basic and acidic residues" evidence="1">
    <location>
        <begin position="1"/>
        <end position="10"/>
    </location>
</feature>
<evidence type="ECO:0000256" key="1">
    <source>
        <dbReference type="SAM" id="MobiDB-lite"/>
    </source>
</evidence>
<protein>
    <submittedName>
        <fullName evidence="2">AmmeMemoRadiSam system protein A</fullName>
    </submittedName>
</protein>
<dbReference type="EMBL" id="JABBHS010000023">
    <property type="protein sequence ID" value="MBU2721780.1"/>
    <property type="molecule type" value="Genomic_DNA"/>
</dbReference>
<sequence>MTTQERDEKTGGVPPEAGKTLLR</sequence>
<gene>
    <name evidence="2" type="ORF">HF568_00725</name>
</gene>
<name>A0A8X8G9I5_ACIFI</name>
<feature type="region of interest" description="Disordered" evidence="1">
    <location>
        <begin position="1"/>
        <end position="23"/>
    </location>
</feature>
<evidence type="ECO:0000313" key="2">
    <source>
        <dbReference type="EMBL" id="MBU2721780.1"/>
    </source>
</evidence>
<dbReference type="AlphaFoldDB" id="A0A8X8G9I5"/>
<reference evidence="2" key="1">
    <citation type="journal article" date="2021" name="ISME J.">
        <title>Genomic evolution of the class Acidithiobacillia: deep-branching Proteobacteria living in extreme acidic conditions.</title>
        <authorList>
            <person name="Moya-Beltran A."/>
            <person name="Beard S."/>
            <person name="Rojas-Villalobos C."/>
            <person name="Issotta F."/>
            <person name="Gallardo Y."/>
            <person name="Ulloa R."/>
            <person name="Giaveno A."/>
            <person name="Degli Esposti M."/>
            <person name="Johnson D.B."/>
            <person name="Quatrini R."/>
        </authorList>
    </citation>
    <scope>NUCLEOTIDE SEQUENCE</scope>
    <source>
        <strain evidence="2">DSM 583</strain>
    </source>
</reference>
<dbReference type="Proteomes" id="UP000887300">
    <property type="component" value="Unassembled WGS sequence"/>
</dbReference>
<evidence type="ECO:0000313" key="3">
    <source>
        <dbReference type="Proteomes" id="UP000887300"/>
    </source>
</evidence>
<comment type="caution">
    <text evidence="2">The sequence shown here is derived from an EMBL/GenBank/DDBJ whole genome shotgun (WGS) entry which is preliminary data.</text>
</comment>
<feature type="non-terminal residue" evidence="2">
    <location>
        <position position="23"/>
    </location>
</feature>